<dbReference type="EMBL" id="JBHTAG010000003">
    <property type="protein sequence ID" value="MFC7098531.1"/>
    <property type="molecule type" value="Genomic_DNA"/>
</dbReference>
<dbReference type="RefSeq" id="WP_276236936.1">
    <property type="nucleotide sequence ID" value="NZ_CP119989.1"/>
</dbReference>
<dbReference type="Proteomes" id="UP001596388">
    <property type="component" value="Unassembled WGS sequence"/>
</dbReference>
<evidence type="ECO:0000313" key="1">
    <source>
        <dbReference type="EMBL" id="MFC7098531.1"/>
    </source>
</evidence>
<keyword evidence="2" id="KW-1185">Reference proteome</keyword>
<sequence>MVRSPRTQRVLLAVLAGCLAVSAAAFASTAGAQLAWQDRDAIDFSVDGYDLDDGDDPTLRIRVTASNPTAVETTVRVDSLVAFDRVAADGNELTVPRSATMSPRSVTLAPGESTTLVVVADVPADRLDRTREAIAAGRVTASGSFSVEIRDRRFSADV</sequence>
<dbReference type="GeneID" id="79270541"/>
<dbReference type="AlphaFoldDB" id="A0ABD5X695"/>
<protein>
    <submittedName>
        <fullName evidence="1">Uncharacterized protein</fullName>
    </submittedName>
</protein>
<name>A0ABD5X695_9EURY</name>
<comment type="caution">
    <text evidence="1">The sequence shown here is derived from an EMBL/GenBank/DDBJ whole genome shotgun (WGS) entry which is preliminary data.</text>
</comment>
<organism evidence="1 2">
    <name type="scientific">Halobaculum marinum</name>
    <dbReference type="NCBI Taxonomy" id="3031996"/>
    <lineage>
        <taxon>Archaea</taxon>
        <taxon>Methanobacteriati</taxon>
        <taxon>Methanobacteriota</taxon>
        <taxon>Stenosarchaea group</taxon>
        <taxon>Halobacteria</taxon>
        <taxon>Halobacteriales</taxon>
        <taxon>Haloferacaceae</taxon>
        <taxon>Halobaculum</taxon>
    </lineage>
</organism>
<evidence type="ECO:0000313" key="2">
    <source>
        <dbReference type="Proteomes" id="UP001596388"/>
    </source>
</evidence>
<accession>A0ABD5X695</accession>
<reference evidence="1 2" key="1">
    <citation type="journal article" date="2019" name="Int. J. Syst. Evol. Microbiol.">
        <title>The Global Catalogue of Microorganisms (GCM) 10K type strain sequencing project: providing services to taxonomists for standard genome sequencing and annotation.</title>
        <authorList>
            <consortium name="The Broad Institute Genomics Platform"/>
            <consortium name="The Broad Institute Genome Sequencing Center for Infectious Disease"/>
            <person name="Wu L."/>
            <person name="Ma J."/>
        </authorList>
    </citation>
    <scope>NUCLEOTIDE SEQUENCE [LARGE SCALE GENOMIC DNA]</scope>
    <source>
        <strain evidence="1 2">DT55</strain>
    </source>
</reference>
<proteinExistence type="predicted"/>
<gene>
    <name evidence="1" type="ORF">ACFQKD_14570</name>
</gene>